<sequence>MIFGGLGARRLLDDAILQQLPGPIVGYGGGTFNMDGSVATPDTRDLSEGQQSAELPATETPPKGMFGRPLPMSSTQATRPIDQARKPTFDYEATQAALMPPRKGSKLVQTLADIAGVLGPALMAASGDGAGASAGIAALNARRQEASRRQWDTNRMLAEWKHQDWARQNAADLDASQPFTLGRSRYQYDPNSGETSMLQHEPADFEDYAAAMGYEPGSPQYVQAAQDYILRGNGPTAVGLDMSLDNHRTNNRATLENLRQQNRLRYQQQGIAGRVQVKSAPTYRDTHPLPQRGGGRSAASAPTATGPNGQKVMWNGSAWVPAT</sequence>
<comment type="caution">
    <text evidence="2">The sequence shown here is derived from an EMBL/GenBank/DDBJ whole genome shotgun (WGS) entry which is preliminary data.</text>
</comment>
<evidence type="ECO:0000256" key="1">
    <source>
        <dbReference type="SAM" id="MobiDB-lite"/>
    </source>
</evidence>
<organism evidence="2 3">
    <name type="scientific">Novosphingobium olei</name>
    <dbReference type="NCBI Taxonomy" id="2728851"/>
    <lineage>
        <taxon>Bacteria</taxon>
        <taxon>Pseudomonadati</taxon>
        <taxon>Pseudomonadota</taxon>
        <taxon>Alphaproteobacteria</taxon>
        <taxon>Sphingomonadales</taxon>
        <taxon>Sphingomonadaceae</taxon>
        <taxon>Novosphingobium</taxon>
    </lineage>
</organism>
<evidence type="ECO:0000313" key="2">
    <source>
        <dbReference type="EMBL" id="NML95463.1"/>
    </source>
</evidence>
<keyword evidence="3" id="KW-1185">Reference proteome</keyword>
<dbReference type="RefSeq" id="WP_169494674.1">
    <property type="nucleotide sequence ID" value="NZ_JABBGM010000010.1"/>
</dbReference>
<proteinExistence type="predicted"/>
<dbReference type="AlphaFoldDB" id="A0A7Y0BS52"/>
<accession>A0A7Y0BS52</accession>
<reference evidence="2 3" key="1">
    <citation type="submission" date="2020-04" db="EMBL/GenBank/DDBJ databases">
        <title>Novosphingobium sp. TW-4 isolated from soil.</title>
        <authorList>
            <person name="Dahal R.H."/>
            <person name="Chaudhary D.K."/>
        </authorList>
    </citation>
    <scope>NUCLEOTIDE SEQUENCE [LARGE SCALE GENOMIC DNA]</scope>
    <source>
        <strain evidence="2 3">TW-4</strain>
    </source>
</reference>
<feature type="region of interest" description="Disordered" evidence="1">
    <location>
        <begin position="272"/>
        <end position="323"/>
    </location>
</feature>
<protein>
    <submittedName>
        <fullName evidence="2">Uncharacterized protein</fullName>
    </submittedName>
</protein>
<gene>
    <name evidence="2" type="ORF">HHL27_17440</name>
</gene>
<dbReference type="EMBL" id="JABBGM010000010">
    <property type="protein sequence ID" value="NML95463.1"/>
    <property type="molecule type" value="Genomic_DNA"/>
</dbReference>
<name>A0A7Y0BS52_9SPHN</name>
<evidence type="ECO:0000313" key="3">
    <source>
        <dbReference type="Proteomes" id="UP000583556"/>
    </source>
</evidence>
<dbReference type="Proteomes" id="UP000583556">
    <property type="component" value="Unassembled WGS sequence"/>
</dbReference>
<feature type="region of interest" description="Disordered" evidence="1">
    <location>
        <begin position="35"/>
        <end position="85"/>
    </location>
</feature>